<evidence type="ECO:0000256" key="4">
    <source>
        <dbReference type="PIRSR" id="PIRSR005211-1"/>
    </source>
</evidence>
<keyword evidence="7" id="KW-1185">Reference proteome</keyword>
<dbReference type="NCBIfam" id="NF008218">
    <property type="entry name" value="PRK10985.1"/>
    <property type="match status" value="1"/>
</dbReference>
<reference evidence="6 7" key="1">
    <citation type="submission" date="2019-04" db="EMBL/GenBank/DDBJ databases">
        <authorList>
            <person name="Hwang J.C."/>
        </authorList>
    </citation>
    <scope>NUCLEOTIDE SEQUENCE [LARGE SCALE GENOMIC DNA]</scope>
    <source>
        <strain evidence="6 7">IMCC35001</strain>
    </source>
</reference>
<dbReference type="Gene3D" id="3.40.50.1820">
    <property type="entry name" value="alpha/beta hydrolase"/>
    <property type="match status" value="1"/>
</dbReference>
<feature type="active site" description="Charge relay system" evidence="4">
    <location>
        <position position="292"/>
    </location>
</feature>
<dbReference type="EMBL" id="SWCI01000010">
    <property type="protein sequence ID" value="TKB48047.1"/>
    <property type="molecule type" value="Genomic_DNA"/>
</dbReference>
<dbReference type="GO" id="GO:0047372">
    <property type="term" value="F:monoacylglycerol lipase activity"/>
    <property type="evidence" value="ECO:0007669"/>
    <property type="project" value="TreeGrafter"/>
</dbReference>
<sequence>MTGPFTPSLWWRNPHLQTIWPLMVRPAPLPLTRQRFTLDDGDFLQLDWLNRNAEGPLYLILHGLEGGADSHYVRRMLHRLNARNACALVMHQRSCGGELNRLPRTYHSGETADLGQLLSHLTQRFGSRPILAVGYSLGGNLLCKYLGERGEASLIRRAVAVSPPLDLAACARRMERGFSRLYQHHLLTRLRGKIRQKLNGPHASAMPIDLEECDRLTTFYQFDHRVTAPLHGFDGADDYYRRASGKQFLKGVRTPLLVLHAADDPFMTAAVIPAPHELAASVTLELCPFGGHVGFISGGPLWRPTFYLEPRALSFLNESP</sequence>
<dbReference type="InterPro" id="IPR000073">
    <property type="entry name" value="AB_hydrolase_1"/>
</dbReference>
<evidence type="ECO:0000256" key="3">
    <source>
        <dbReference type="ARBA" id="ARBA00022801"/>
    </source>
</evidence>
<dbReference type="PANTHER" id="PTHR10794:SF94">
    <property type="entry name" value="ESTERASE YHET-RELATED"/>
    <property type="match status" value="1"/>
</dbReference>
<dbReference type="RefSeq" id="WP_136853936.1">
    <property type="nucleotide sequence ID" value="NZ_SWCI01000010.1"/>
</dbReference>
<keyword evidence="3 6" id="KW-0378">Hydrolase</keyword>
<dbReference type="Pfam" id="PF00561">
    <property type="entry name" value="Abhydrolase_1"/>
    <property type="match status" value="1"/>
</dbReference>
<evidence type="ECO:0000313" key="6">
    <source>
        <dbReference type="EMBL" id="TKB48047.1"/>
    </source>
</evidence>
<proteinExistence type="inferred from homology"/>
<protein>
    <submittedName>
        <fullName evidence="6">Hydrolase</fullName>
    </submittedName>
</protein>
<dbReference type="InterPro" id="IPR029058">
    <property type="entry name" value="AB_hydrolase_fold"/>
</dbReference>
<evidence type="ECO:0000256" key="2">
    <source>
        <dbReference type="ARBA" id="ARBA00022487"/>
    </source>
</evidence>
<dbReference type="AlphaFoldDB" id="A0A4U1BAZ3"/>
<dbReference type="PIRSF" id="PIRSF005211">
    <property type="entry name" value="Ab_hydro_YheT"/>
    <property type="match status" value="1"/>
</dbReference>
<dbReference type="InterPro" id="IPR012020">
    <property type="entry name" value="ABHD4"/>
</dbReference>
<accession>A0A4U1BAZ3</accession>
<evidence type="ECO:0000259" key="5">
    <source>
        <dbReference type="Pfam" id="PF00561"/>
    </source>
</evidence>
<dbReference type="GO" id="GO:0034338">
    <property type="term" value="F:short-chain carboxylesterase activity"/>
    <property type="evidence" value="ECO:0007669"/>
    <property type="project" value="TreeGrafter"/>
</dbReference>
<dbReference type="PROSITE" id="PS01133">
    <property type="entry name" value="UPF0017"/>
    <property type="match status" value="1"/>
</dbReference>
<comment type="similarity">
    <text evidence="1">Belongs to the AB hydrolase superfamily. AB hydrolase 4 family.</text>
</comment>
<dbReference type="SUPFAM" id="SSF53474">
    <property type="entry name" value="alpha/beta-Hydrolases"/>
    <property type="match status" value="1"/>
</dbReference>
<organism evidence="6 7">
    <name type="scientific">Ferrimonas sediminicola</name>
    <dbReference type="NCBI Taxonomy" id="2569538"/>
    <lineage>
        <taxon>Bacteria</taxon>
        <taxon>Pseudomonadati</taxon>
        <taxon>Pseudomonadota</taxon>
        <taxon>Gammaproteobacteria</taxon>
        <taxon>Alteromonadales</taxon>
        <taxon>Ferrimonadaceae</taxon>
        <taxon>Ferrimonas</taxon>
    </lineage>
</organism>
<evidence type="ECO:0000313" key="7">
    <source>
        <dbReference type="Proteomes" id="UP000305674"/>
    </source>
</evidence>
<gene>
    <name evidence="6" type="ORF">FCL40_14065</name>
</gene>
<evidence type="ECO:0000256" key="1">
    <source>
        <dbReference type="ARBA" id="ARBA00010884"/>
    </source>
</evidence>
<dbReference type="InterPro" id="IPR000952">
    <property type="entry name" value="AB_hydrolase_4_CS"/>
</dbReference>
<feature type="active site" description="Charge relay system" evidence="4">
    <location>
        <position position="136"/>
    </location>
</feature>
<feature type="domain" description="AB hydrolase-1" evidence="5">
    <location>
        <begin position="59"/>
        <end position="297"/>
    </location>
</feature>
<dbReference type="OrthoDB" id="332676at2"/>
<name>A0A4U1BAZ3_9GAMM</name>
<dbReference type="Proteomes" id="UP000305674">
    <property type="component" value="Unassembled WGS sequence"/>
</dbReference>
<dbReference type="InterPro" id="IPR050960">
    <property type="entry name" value="AB_hydrolase_4_sf"/>
</dbReference>
<keyword evidence="2" id="KW-0719">Serine esterase</keyword>
<comment type="caution">
    <text evidence="6">The sequence shown here is derived from an EMBL/GenBank/DDBJ whole genome shotgun (WGS) entry which is preliminary data.</text>
</comment>
<feature type="active site" description="Charge relay system" evidence="4">
    <location>
        <position position="264"/>
    </location>
</feature>
<dbReference type="PANTHER" id="PTHR10794">
    <property type="entry name" value="ABHYDROLASE DOMAIN-CONTAINING PROTEIN"/>
    <property type="match status" value="1"/>
</dbReference>